<protein>
    <submittedName>
        <fullName evidence="3">Uncharacterized protein LOC107070336</fullName>
    </submittedName>
</protein>
<feature type="region of interest" description="Disordered" evidence="1">
    <location>
        <begin position="137"/>
        <end position="157"/>
    </location>
</feature>
<reference evidence="3" key="1">
    <citation type="submission" date="2025-08" db="UniProtKB">
        <authorList>
            <consortium name="RefSeq"/>
        </authorList>
    </citation>
    <scope>IDENTIFICATION</scope>
    <source>
        <tissue evidence="3">Whole body</tissue>
    </source>
</reference>
<sequence>MITRSKGYIRDLEKKYLNHRRDNRRYREMIANDVTLKTCLELAPFLQDQYQQKCDVYTVRLKNENGQKMMDHSFNHRNDVPYSKQKYVIGYSEDCEPNESNLSLNYYESSNDRFNQNNSEMLSTYQEETVGDNQYFTNKNEISMDDDSKGDKIRKRRKRRKIIGIRQMHGDTIPEMSYNESSYTSLDAEADDENSQCGNEIEKGLKFCKKRNVEETTTTMSTSMGGGYHSSSSSEILFPSRIRRNRRSFL</sequence>
<keyword evidence="2" id="KW-1185">Reference proteome</keyword>
<dbReference type="GeneID" id="107070336"/>
<dbReference type="Proteomes" id="UP000694924">
    <property type="component" value="Unplaced"/>
</dbReference>
<evidence type="ECO:0000313" key="3">
    <source>
        <dbReference type="RefSeq" id="XP_015183913.1"/>
    </source>
</evidence>
<accession>A0ABM1IUM6</accession>
<evidence type="ECO:0000256" key="1">
    <source>
        <dbReference type="SAM" id="MobiDB-lite"/>
    </source>
</evidence>
<name>A0ABM1IUM6_POLDO</name>
<evidence type="ECO:0000313" key="2">
    <source>
        <dbReference type="Proteomes" id="UP000694924"/>
    </source>
</evidence>
<proteinExistence type="predicted"/>
<dbReference type="RefSeq" id="XP_015183913.1">
    <property type="nucleotide sequence ID" value="XM_015328427.1"/>
</dbReference>
<organism evidence="2 3">
    <name type="scientific">Polistes dominula</name>
    <name type="common">European paper wasp</name>
    <name type="synonym">Vespa dominula</name>
    <dbReference type="NCBI Taxonomy" id="743375"/>
    <lineage>
        <taxon>Eukaryota</taxon>
        <taxon>Metazoa</taxon>
        <taxon>Ecdysozoa</taxon>
        <taxon>Arthropoda</taxon>
        <taxon>Hexapoda</taxon>
        <taxon>Insecta</taxon>
        <taxon>Pterygota</taxon>
        <taxon>Neoptera</taxon>
        <taxon>Endopterygota</taxon>
        <taxon>Hymenoptera</taxon>
        <taxon>Apocrita</taxon>
        <taxon>Aculeata</taxon>
        <taxon>Vespoidea</taxon>
        <taxon>Vespidae</taxon>
        <taxon>Polistinae</taxon>
        <taxon>Polistini</taxon>
        <taxon>Polistes</taxon>
    </lineage>
</organism>
<gene>
    <name evidence="3" type="primary">LOC107070336</name>
</gene>